<name>A0A6J7CSQ9_9ZZZZ</name>
<evidence type="ECO:0000256" key="3">
    <source>
        <dbReference type="ARBA" id="ARBA00023125"/>
    </source>
</evidence>
<dbReference type="InterPro" id="IPR036388">
    <property type="entry name" value="WH-like_DNA-bd_sf"/>
</dbReference>
<protein>
    <submittedName>
        <fullName evidence="6">Unannotated protein</fullName>
    </submittedName>
</protein>
<dbReference type="GO" id="GO:0003677">
    <property type="term" value="F:DNA binding"/>
    <property type="evidence" value="ECO:0007669"/>
    <property type="project" value="UniProtKB-KW"/>
</dbReference>
<keyword evidence="3" id="KW-0238">DNA-binding</keyword>
<dbReference type="InterPro" id="IPR000943">
    <property type="entry name" value="RNA_pol_sigma70"/>
</dbReference>
<dbReference type="InterPro" id="IPR013324">
    <property type="entry name" value="RNA_pol_sigma_r3/r4-like"/>
</dbReference>
<dbReference type="InterPro" id="IPR007627">
    <property type="entry name" value="RNA_pol_sigma70_r2"/>
</dbReference>
<dbReference type="EMBL" id="CAFBLM010000004">
    <property type="protein sequence ID" value="CAB4859908.1"/>
    <property type="molecule type" value="Genomic_DNA"/>
</dbReference>
<evidence type="ECO:0000256" key="1">
    <source>
        <dbReference type="ARBA" id="ARBA00023015"/>
    </source>
</evidence>
<proteinExistence type="predicted"/>
<gene>
    <name evidence="6" type="ORF">UFOPK3401_00183</name>
</gene>
<accession>A0A6J7CSQ9</accession>
<feature type="domain" description="RNA polymerase sigma-70" evidence="5">
    <location>
        <begin position="56"/>
        <end position="69"/>
    </location>
</feature>
<dbReference type="PANTHER" id="PTHR30385">
    <property type="entry name" value="SIGMA FACTOR F FLAGELLAR"/>
    <property type="match status" value="1"/>
</dbReference>
<dbReference type="CDD" id="cd06171">
    <property type="entry name" value="Sigma70_r4"/>
    <property type="match status" value="1"/>
</dbReference>
<dbReference type="PROSITE" id="PS00715">
    <property type="entry name" value="SIGMA70_1"/>
    <property type="match status" value="1"/>
</dbReference>
<organism evidence="6">
    <name type="scientific">freshwater metagenome</name>
    <dbReference type="NCBI Taxonomy" id="449393"/>
    <lineage>
        <taxon>unclassified sequences</taxon>
        <taxon>metagenomes</taxon>
        <taxon>ecological metagenomes</taxon>
    </lineage>
</organism>
<dbReference type="PANTHER" id="PTHR30385:SF4">
    <property type="entry name" value="RNA POLYMERASE SIGMA-E FACTOR"/>
    <property type="match status" value="1"/>
</dbReference>
<dbReference type="GO" id="GO:0006352">
    <property type="term" value="P:DNA-templated transcription initiation"/>
    <property type="evidence" value="ECO:0007669"/>
    <property type="project" value="InterPro"/>
</dbReference>
<dbReference type="Pfam" id="PF04542">
    <property type="entry name" value="Sigma70_r2"/>
    <property type="match status" value="1"/>
</dbReference>
<dbReference type="InterPro" id="IPR007630">
    <property type="entry name" value="RNA_pol_sigma70_r4"/>
</dbReference>
<dbReference type="PRINTS" id="PR00046">
    <property type="entry name" value="SIGMA70FCT"/>
</dbReference>
<keyword evidence="2" id="KW-0731">Sigma factor</keyword>
<evidence type="ECO:0000256" key="4">
    <source>
        <dbReference type="ARBA" id="ARBA00023163"/>
    </source>
</evidence>
<dbReference type="InterPro" id="IPR013325">
    <property type="entry name" value="RNA_pol_sigma_r2"/>
</dbReference>
<dbReference type="Pfam" id="PF04545">
    <property type="entry name" value="Sigma70_r4"/>
    <property type="match status" value="1"/>
</dbReference>
<dbReference type="Gene3D" id="1.10.10.10">
    <property type="entry name" value="Winged helix-like DNA-binding domain superfamily/Winged helix DNA-binding domain"/>
    <property type="match status" value="2"/>
</dbReference>
<sequence length="245" mass="27694">MESTYQAERDLIAEYARLDADDPARSKVREALIVIHQPLVRHLAQRYANRGEPLDDLIQAGSIGLINAVDRFDPAQSDSFTSFAMATILGEIRKHFRETAWSIKVPRRLQELSREVNQVRGSLEQSLRRSPTVAEIAQALDRTTEDVLDALEAAQAYRLSSLDIPEQPLEVSEQDRSIAAVLNRGELGPALASLTQRDRELLTLRFVEEKSQAQIAELLSMEQSQVSRQIARILSRMRDQLLDNH</sequence>
<reference evidence="6" key="1">
    <citation type="submission" date="2020-05" db="EMBL/GenBank/DDBJ databases">
        <authorList>
            <person name="Chiriac C."/>
            <person name="Salcher M."/>
            <person name="Ghai R."/>
            <person name="Kavagutti S V."/>
        </authorList>
    </citation>
    <scope>NUCLEOTIDE SEQUENCE</scope>
</reference>
<keyword evidence="4" id="KW-0804">Transcription</keyword>
<dbReference type="AlphaFoldDB" id="A0A6J7CSQ9"/>
<dbReference type="SUPFAM" id="SSF88659">
    <property type="entry name" value="Sigma3 and sigma4 domains of RNA polymerase sigma factors"/>
    <property type="match status" value="2"/>
</dbReference>
<dbReference type="GO" id="GO:0016987">
    <property type="term" value="F:sigma factor activity"/>
    <property type="evidence" value="ECO:0007669"/>
    <property type="project" value="UniProtKB-KW"/>
</dbReference>
<dbReference type="InterPro" id="IPR007624">
    <property type="entry name" value="RNA_pol_sigma70_r3"/>
</dbReference>
<evidence type="ECO:0000259" key="5">
    <source>
        <dbReference type="PROSITE" id="PS00715"/>
    </source>
</evidence>
<dbReference type="Pfam" id="PF04539">
    <property type="entry name" value="Sigma70_r3"/>
    <property type="match status" value="1"/>
</dbReference>
<keyword evidence="1" id="KW-0805">Transcription regulation</keyword>
<dbReference type="Gene3D" id="1.20.120.1810">
    <property type="match status" value="1"/>
</dbReference>
<dbReference type="InterPro" id="IPR014284">
    <property type="entry name" value="RNA_pol_sigma-70_dom"/>
</dbReference>
<evidence type="ECO:0000313" key="6">
    <source>
        <dbReference type="EMBL" id="CAB4859908.1"/>
    </source>
</evidence>
<dbReference type="NCBIfam" id="TIGR02937">
    <property type="entry name" value="sigma70-ECF"/>
    <property type="match status" value="1"/>
</dbReference>
<evidence type="ECO:0000256" key="2">
    <source>
        <dbReference type="ARBA" id="ARBA00023082"/>
    </source>
</evidence>
<dbReference type="SUPFAM" id="SSF88946">
    <property type="entry name" value="Sigma2 domain of RNA polymerase sigma factors"/>
    <property type="match status" value="1"/>
</dbReference>